<proteinExistence type="predicted"/>
<dbReference type="Proteomes" id="UP000540191">
    <property type="component" value="Unassembled WGS sequence"/>
</dbReference>
<comment type="caution">
    <text evidence="1">The sequence shown here is derived from an EMBL/GenBank/DDBJ whole genome shotgun (WGS) entry which is preliminary data.</text>
</comment>
<keyword evidence="2" id="KW-1185">Reference proteome</keyword>
<evidence type="ECO:0000313" key="1">
    <source>
        <dbReference type="EMBL" id="MBB4736140.1"/>
    </source>
</evidence>
<organism evidence="1 2">
    <name type="scientific">Micrococcus cohnii</name>
    <dbReference type="NCBI Taxonomy" id="993416"/>
    <lineage>
        <taxon>Bacteria</taxon>
        <taxon>Bacillati</taxon>
        <taxon>Actinomycetota</taxon>
        <taxon>Actinomycetes</taxon>
        <taxon>Micrococcales</taxon>
        <taxon>Micrococcaceae</taxon>
        <taxon>Micrococcus</taxon>
    </lineage>
</organism>
<accession>A0A7W7M3Y6</accession>
<name>A0A7W7M3Y6_9MICC</name>
<sequence length="195" mass="20081">MSTALTAPEFSPATRAAHTLTTAATPAVAAVDVPRGPGLFGLVADAEAQRVLGRALGEARAFEHVAGLLHIGHAADVSRAARCVFHAGRTATVGVRQCLAALLADELGLAVAPVSEGVRRPGVELTSDSEERLSAWLREHVGVRTWQDGDACAEVHARVVADVAPVLTGAQVPGRVPAVDAASERLRAARPSATL</sequence>
<reference evidence="1 2" key="1">
    <citation type="submission" date="2020-08" db="EMBL/GenBank/DDBJ databases">
        <title>Sequencing the genomes of 1000 actinobacteria strains.</title>
        <authorList>
            <person name="Klenk H.-P."/>
        </authorList>
    </citation>
    <scope>NUCLEOTIDE SEQUENCE [LARGE SCALE GENOMIC DNA]</scope>
    <source>
        <strain evidence="1 2">DSM 23974</strain>
    </source>
</reference>
<dbReference type="RefSeq" id="WP_184241781.1">
    <property type="nucleotide sequence ID" value="NZ_JACHNA010000001.1"/>
</dbReference>
<dbReference type="EMBL" id="JACHNA010000001">
    <property type="protein sequence ID" value="MBB4736140.1"/>
    <property type="molecule type" value="Genomic_DNA"/>
</dbReference>
<protein>
    <submittedName>
        <fullName evidence="1">Uncharacterized protein</fullName>
    </submittedName>
</protein>
<dbReference type="AlphaFoldDB" id="A0A7W7M3Y6"/>
<gene>
    <name evidence="1" type="ORF">HDA30_001648</name>
</gene>
<evidence type="ECO:0000313" key="2">
    <source>
        <dbReference type="Proteomes" id="UP000540191"/>
    </source>
</evidence>